<evidence type="ECO:0000256" key="3">
    <source>
        <dbReference type="ARBA" id="ARBA00022578"/>
    </source>
</evidence>
<evidence type="ECO:0000256" key="4">
    <source>
        <dbReference type="ARBA" id="ARBA00023125"/>
    </source>
</evidence>
<dbReference type="InterPro" id="IPR001207">
    <property type="entry name" value="Transposase_mutator"/>
</dbReference>
<keyword evidence="7" id="KW-1185">Reference proteome</keyword>
<reference evidence="6 7" key="1">
    <citation type="submission" date="2016-10" db="EMBL/GenBank/DDBJ databases">
        <authorList>
            <person name="de Groot N.N."/>
        </authorList>
    </citation>
    <scope>NUCLEOTIDE SEQUENCE [LARGE SCALE GENOMIC DNA]</scope>
    <source>
        <strain evidence="6 7">Nv1</strain>
    </source>
</reference>
<evidence type="ECO:0000313" key="6">
    <source>
        <dbReference type="EMBL" id="SEL34280.1"/>
    </source>
</evidence>
<dbReference type="GO" id="GO:0006313">
    <property type="term" value="P:DNA transposition"/>
    <property type="evidence" value="ECO:0007669"/>
    <property type="project" value="InterPro"/>
</dbReference>
<evidence type="ECO:0000256" key="1">
    <source>
        <dbReference type="ARBA" id="ARBA00002190"/>
    </source>
</evidence>
<keyword evidence="3" id="KW-0815">Transposition</keyword>
<evidence type="ECO:0000256" key="5">
    <source>
        <dbReference type="ARBA" id="ARBA00023172"/>
    </source>
</evidence>
<evidence type="ECO:0000256" key="2">
    <source>
        <dbReference type="ARBA" id="ARBA00010961"/>
    </source>
</evidence>
<protein>
    <submittedName>
        <fullName evidence="6">Transposase, Mutator family</fullName>
    </submittedName>
</protein>
<dbReference type="GO" id="GO:0003677">
    <property type="term" value="F:DNA binding"/>
    <property type="evidence" value="ECO:0007669"/>
    <property type="project" value="UniProtKB-KW"/>
</dbReference>
<dbReference type="EMBL" id="FOBH01000009">
    <property type="protein sequence ID" value="SEL34280.1"/>
    <property type="molecule type" value="Genomic_DNA"/>
</dbReference>
<comment type="function">
    <text evidence="1">Required for the transposition of the insertion element.</text>
</comment>
<keyword evidence="5" id="KW-0233">DNA recombination</keyword>
<proteinExistence type="inferred from homology"/>
<sequence length="57" mass="6740">MIACKSCWLYRRRDIAEAQRDLSAWLGRWAGNYSKLTDRMEENMEETLTLSVWLALS</sequence>
<dbReference type="GO" id="GO:0004803">
    <property type="term" value="F:transposase activity"/>
    <property type="evidence" value="ECO:0007669"/>
    <property type="project" value="InterPro"/>
</dbReference>
<evidence type="ECO:0000313" key="7">
    <source>
        <dbReference type="Proteomes" id="UP000198620"/>
    </source>
</evidence>
<name>A0A1H7PES4_9PROT</name>
<dbReference type="Pfam" id="PF00872">
    <property type="entry name" value="Transposase_mut"/>
    <property type="match status" value="1"/>
</dbReference>
<gene>
    <name evidence="6" type="ORF">SAMN05216387_10911</name>
</gene>
<accession>A0A1H7PES4</accession>
<dbReference type="Proteomes" id="UP000198620">
    <property type="component" value="Unassembled WGS sequence"/>
</dbReference>
<comment type="similarity">
    <text evidence="2">Belongs to the transposase mutator family.</text>
</comment>
<keyword evidence="4" id="KW-0238">DNA-binding</keyword>
<organism evidence="6 7">
    <name type="scientific">Nitrosovibrio tenuis</name>
    <dbReference type="NCBI Taxonomy" id="1233"/>
    <lineage>
        <taxon>Bacteria</taxon>
        <taxon>Pseudomonadati</taxon>
        <taxon>Pseudomonadota</taxon>
        <taxon>Betaproteobacteria</taxon>
        <taxon>Nitrosomonadales</taxon>
        <taxon>Nitrosomonadaceae</taxon>
        <taxon>Nitrosovibrio</taxon>
    </lineage>
</organism>
<dbReference type="AlphaFoldDB" id="A0A1H7PES4"/>